<keyword evidence="6" id="KW-0206">Cytoskeleton</keyword>
<organism evidence="8 9">
    <name type="scientific">Paramuricea clavata</name>
    <name type="common">Red gorgonian</name>
    <name type="synonym">Violescent sea-whip</name>
    <dbReference type="NCBI Taxonomy" id="317549"/>
    <lineage>
        <taxon>Eukaryota</taxon>
        <taxon>Metazoa</taxon>
        <taxon>Cnidaria</taxon>
        <taxon>Anthozoa</taxon>
        <taxon>Octocorallia</taxon>
        <taxon>Malacalcyonacea</taxon>
        <taxon>Plexauridae</taxon>
        <taxon>Paramuricea</taxon>
    </lineage>
</organism>
<comment type="similarity">
    <text evidence="3">Belongs to the CFAP300 family.</text>
</comment>
<evidence type="ECO:0000256" key="5">
    <source>
        <dbReference type="ARBA" id="ARBA00022490"/>
    </source>
</evidence>
<dbReference type="GO" id="GO:0005930">
    <property type="term" value="C:axoneme"/>
    <property type="evidence" value="ECO:0007669"/>
    <property type="project" value="UniProtKB-SubCell"/>
</dbReference>
<gene>
    <name evidence="8" type="ORF">PACLA_8A045556</name>
</gene>
<dbReference type="EMBL" id="CACRXK020012645">
    <property type="protein sequence ID" value="CAB4023729.1"/>
    <property type="molecule type" value="Genomic_DNA"/>
</dbReference>
<keyword evidence="7" id="KW-0966">Cell projection</keyword>
<evidence type="ECO:0000256" key="7">
    <source>
        <dbReference type="ARBA" id="ARBA00023273"/>
    </source>
</evidence>
<evidence type="ECO:0000256" key="2">
    <source>
        <dbReference type="ARBA" id="ARBA00004430"/>
    </source>
</evidence>
<sequence>MHDQMKLQMFTYNKHFQEYQKNEFVMDFITDPCVQSILQILSSSGSWTPLRVSKVAKVEVDSVPCTIVNMDLFNKLFRQGLVRESGMIFKCFDEYVEGFTISDELRKMHLMEESDHYDLFSENEKKEFIFQIFKHICLGGDICQFEDNVNPYLDTSKSLYKDLVSVYKDANSKELKTRSHVFKISALVSTISLPIENFIIVIENNFQKSSTLPGCVLQNLTNNDYCIHLLNVDSMHIFD</sequence>
<evidence type="ECO:0000313" key="9">
    <source>
        <dbReference type="Proteomes" id="UP001152795"/>
    </source>
</evidence>
<name>A0A6S7KTN8_PARCT</name>
<evidence type="ECO:0000313" key="8">
    <source>
        <dbReference type="EMBL" id="CAB4023729.1"/>
    </source>
</evidence>
<accession>A0A6S7KTN8</accession>
<dbReference type="AlphaFoldDB" id="A0A6S7KTN8"/>
<evidence type="ECO:0000256" key="6">
    <source>
        <dbReference type="ARBA" id="ARBA00023212"/>
    </source>
</evidence>
<dbReference type="PANTHER" id="PTHR31078:SF1">
    <property type="entry name" value="CILIA- AND FLAGELLA-ASSOCIATED PROTEIN 300"/>
    <property type="match status" value="1"/>
</dbReference>
<comment type="caution">
    <text evidence="8">The sequence shown here is derived from an EMBL/GenBank/DDBJ whole genome shotgun (WGS) entry which is preliminary data.</text>
</comment>
<dbReference type="InterPro" id="IPR029416">
    <property type="entry name" value="CFAP300"/>
</dbReference>
<comment type="subcellular location">
    <subcellularLocation>
        <location evidence="2">Cytoplasm</location>
        <location evidence="2">Cytoskeleton</location>
        <location evidence="2">Cilium axoneme</location>
    </subcellularLocation>
</comment>
<protein>
    <recommendedName>
        <fullName evidence="4">Cilia- and flagella-associated protein 300</fullName>
    </recommendedName>
</protein>
<proteinExistence type="inferred from homology"/>
<reference evidence="8" key="1">
    <citation type="submission" date="2020-04" db="EMBL/GenBank/DDBJ databases">
        <authorList>
            <person name="Alioto T."/>
            <person name="Alioto T."/>
            <person name="Gomez Garrido J."/>
        </authorList>
    </citation>
    <scope>NUCLEOTIDE SEQUENCE</scope>
    <source>
        <strain evidence="8">A484AB</strain>
    </source>
</reference>
<dbReference type="OrthoDB" id="10259249at2759"/>
<comment type="function">
    <text evidence="1">Cilium- and flagellum-specific protein that plays a role in axonemal structure organization and motility. May play a role in outer and inner dynein arm assembly.</text>
</comment>
<dbReference type="Pfam" id="PF14926">
    <property type="entry name" value="CFAP300"/>
    <property type="match status" value="1"/>
</dbReference>
<evidence type="ECO:0000256" key="4">
    <source>
        <dbReference type="ARBA" id="ARBA00022174"/>
    </source>
</evidence>
<dbReference type="Proteomes" id="UP001152795">
    <property type="component" value="Unassembled WGS sequence"/>
</dbReference>
<keyword evidence="5" id="KW-0963">Cytoplasm</keyword>
<keyword evidence="9" id="KW-1185">Reference proteome</keyword>
<dbReference type="PANTHER" id="PTHR31078">
    <property type="entry name" value="CILIA- AND FLAGELLA-ASSOCIATED PROTEIN 300"/>
    <property type="match status" value="1"/>
</dbReference>
<evidence type="ECO:0000256" key="1">
    <source>
        <dbReference type="ARBA" id="ARBA00002404"/>
    </source>
</evidence>
<evidence type="ECO:0000256" key="3">
    <source>
        <dbReference type="ARBA" id="ARBA00009205"/>
    </source>
</evidence>